<evidence type="ECO:0000256" key="4">
    <source>
        <dbReference type="ARBA" id="ARBA00023186"/>
    </source>
</evidence>
<dbReference type="CDD" id="cd19499">
    <property type="entry name" value="RecA-like_ClpB_Hsp104-like"/>
    <property type="match status" value="1"/>
</dbReference>
<feature type="region of interest" description="Disordered" evidence="6">
    <location>
        <begin position="73"/>
        <end position="109"/>
    </location>
</feature>
<name>A0A401ZXC5_9CHLR</name>
<dbReference type="PRINTS" id="PR00300">
    <property type="entry name" value="CLPPROTEASEA"/>
</dbReference>
<feature type="compositionally biased region" description="Basic and acidic residues" evidence="6">
    <location>
        <begin position="94"/>
        <end position="109"/>
    </location>
</feature>
<dbReference type="GO" id="GO:0005524">
    <property type="term" value="F:ATP binding"/>
    <property type="evidence" value="ECO:0007669"/>
    <property type="project" value="UniProtKB-KW"/>
</dbReference>
<accession>A0A401ZXC5</accession>
<evidence type="ECO:0000256" key="3">
    <source>
        <dbReference type="ARBA" id="ARBA00022840"/>
    </source>
</evidence>
<dbReference type="Proteomes" id="UP000287352">
    <property type="component" value="Unassembled WGS sequence"/>
</dbReference>
<dbReference type="Pfam" id="PF17871">
    <property type="entry name" value="AAA_lid_9"/>
    <property type="match status" value="1"/>
</dbReference>
<evidence type="ECO:0000256" key="1">
    <source>
        <dbReference type="ARBA" id="ARBA00022737"/>
    </source>
</evidence>
<feature type="coiled-coil region" evidence="5">
    <location>
        <begin position="345"/>
        <end position="378"/>
    </location>
</feature>
<dbReference type="Gene3D" id="1.10.8.60">
    <property type="match status" value="2"/>
</dbReference>
<evidence type="ECO:0000256" key="6">
    <source>
        <dbReference type="SAM" id="MobiDB-lite"/>
    </source>
</evidence>
<keyword evidence="2" id="KW-0547">Nucleotide-binding</keyword>
<dbReference type="SUPFAM" id="SSF52540">
    <property type="entry name" value="P-loop containing nucleoside triphosphate hydrolases"/>
    <property type="match status" value="2"/>
</dbReference>
<evidence type="ECO:0000259" key="7">
    <source>
        <dbReference type="PROSITE" id="PS50151"/>
    </source>
</evidence>
<keyword evidence="1" id="KW-0677">Repeat</keyword>
<keyword evidence="3 8" id="KW-0067">ATP-binding</keyword>
<sequence>MKCERCQKNPARVRVDQMVDGRRESHLLCQSCVDELMSTMGQLGGFDGQGLSGAPFGFSANADKAAASGGASSVNTATAERQAKHSKTPTLDQYGRDLTSEASEGKLDPAAGRERELRRLITILGRRQKNNPVLIGEPGVGKTAIVEGLARRIQEGNIPSTLRGKRIVSLNIGGMVAGAMFRGQFEQRIKSILEELRQAPEVIVFIDELHTVVGAGAAEGAVGAGDMIKPALARGELRCIGATTLNEYRKHIEKDSALERRFQPVMVGEPSVEEAIAMLHIVRPNYESHHGISITDEAIEASVKLSDRYINDRFLPDKAIDVMDEASSALRLEAMEKGIASPLLISELEQELAEIQAKKEAAANAEDYENAARMRQQELRVMAQLETAREQSANMVALMVTPEHVAHVVENWTGVPVSQMLESERQNLRNLEDDLRKRVIGQDEALSAVARAIRRSRAGLKDPRRPIGSFLFLGPTGVGKTELARSLAAELFGGEENLIRLDMSEYMEPHTVSRLFGSPPGYVGHDDGGQLTEQVRRRPYSVILLDEVEKAHPEVFNSLLQIMDDGRLTDGQGRTVDFKNTVVIMTSNAGSADLKRAASIGFSARKGEVSDARHEAMRAKAINGLKEFFRPEFINRIDQIVVFHSLAKDELNKIVELLLNQVRSRLADQGIELEVTEEARDFLLKEGFDEEYGARPLRRAIQTYVDDALADALLAGEIASGQSALLRVQDDKIVVEARDNNRPEEGIELA</sequence>
<proteinExistence type="predicted"/>
<dbReference type="InterPro" id="IPR001270">
    <property type="entry name" value="ClpA/B"/>
</dbReference>
<dbReference type="RefSeq" id="WP_126579203.1">
    <property type="nucleotide sequence ID" value="NZ_BIFR01000001.1"/>
</dbReference>
<dbReference type="GO" id="GO:0034605">
    <property type="term" value="P:cellular response to heat"/>
    <property type="evidence" value="ECO:0007669"/>
    <property type="project" value="TreeGrafter"/>
</dbReference>
<dbReference type="SMART" id="SM01086">
    <property type="entry name" value="ClpB_D2-small"/>
    <property type="match status" value="1"/>
</dbReference>
<dbReference type="GO" id="GO:0005737">
    <property type="term" value="C:cytoplasm"/>
    <property type="evidence" value="ECO:0007669"/>
    <property type="project" value="TreeGrafter"/>
</dbReference>
<reference evidence="9" key="1">
    <citation type="submission" date="2018-12" db="EMBL/GenBank/DDBJ databases">
        <title>Tengunoibacter tsumagoiensis gen. nov., sp. nov., Dictyobacter kobayashii sp. nov., D. alpinus sp. nov., and D. joshuensis sp. nov. and description of Dictyobacteraceae fam. nov. within the order Ktedonobacterales isolated from Tengu-no-mugimeshi.</title>
        <authorList>
            <person name="Wang C.M."/>
            <person name="Zheng Y."/>
            <person name="Sakai Y."/>
            <person name="Toyoda A."/>
            <person name="Minakuchi Y."/>
            <person name="Abe K."/>
            <person name="Yokota A."/>
            <person name="Yabe S."/>
        </authorList>
    </citation>
    <scope>NUCLEOTIDE SEQUENCE [LARGE SCALE GENOMIC DNA]</scope>
    <source>
        <strain evidence="9">Uno3</strain>
    </source>
</reference>
<dbReference type="InterPro" id="IPR003959">
    <property type="entry name" value="ATPase_AAA_core"/>
</dbReference>
<dbReference type="InterPro" id="IPR050130">
    <property type="entry name" value="ClpA_ClpB"/>
</dbReference>
<keyword evidence="8" id="KW-0645">Protease</keyword>
<dbReference type="PANTHER" id="PTHR11638:SF18">
    <property type="entry name" value="HEAT SHOCK PROTEIN 104"/>
    <property type="match status" value="1"/>
</dbReference>
<dbReference type="Pfam" id="PF07724">
    <property type="entry name" value="AAA_2"/>
    <property type="match status" value="1"/>
</dbReference>
<dbReference type="Pfam" id="PF00004">
    <property type="entry name" value="AAA"/>
    <property type="match status" value="1"/>
</dbReference>
<dbReference type="OrthoDB" id="9803641at2"/>
<keyword evidence="4" id="KW-0143">Chaperone</keyword>
<comment type="caution">
    <text evidence="8">The sequence shown here is derived from an EMBL/GenBank/DDBJ whole genome shotgun (WGS) entry which is preliminary data.</text>
</comment>
<dbReference type="Gene3D" id="4.10.860.10">
    <property type="entry name" value="UVR domain"/>
    <property type="match status" value="1"/>
</dbReference>
<dbReference type="EMBL" id="BIFR01000001">
    <property type="protein sequence ID" value="GCE11492.1"/>
    <property type="molecule type" value="Genomic_DNA"/>
</dbReference>
<dbReference type="FunFam" id="1.10.8.60:FF:000017">
    <property type="entry name" value="ATP-dependent chaperone ClpB"/>
    <property type="match status" value="1"/>
</dbReference>
<dbReference type="FunFam" id="3.40.50.300:FF:000010">
    <property type="entry name" value="Chaperone clpB 1, putative"/>
    <property type="match status" value="1"/>
</dbReference>
<gene>
    <name evidence="8" type="ORF">KTT_13510</name>
</gene>
<protein>
    <submittedName>
        <fullName evidence="8">ATP-dependent Clp protease ATP-binding subunit ClpC</fullName>
    </submittedName>
</protein>
<evidence type="ECO:0000313" key="8">
    <source>
        <dbReference type="EMBL" id="GCE11492.1"/>
    </source>
</evidence>
<dbReference type="PROSITE" id="PS50151">
    <property type="entry name" value="UVR"/>
    <property type="match status" value="1"/>
</dbReference>
<feature type="domain" description="UVR" evidence="7">
    <location>
        <begin position="349"/>
        <end position="384"/>
    </location>
</feature>
<keyword evidence="8" id="KW-0378">Hydrolase</keyword>
<organism evidence="8 9">
    <name type="scientific">Tengunoibacter tsumagoiensis</name>
    <dbReference type="NCBI Taxonomy" id="2014871"/>
    <lineage>
        <taxon>Bacteria</taxon>
        <taxon>Bacillati</taxon>
        <taxon>Chloroflexota</taxon>
        <taxon>Ktedonobacteria</taxon>
        <taxon>Ktedonobacterales</taxon>
        <taxon>Dictyobacteraceae</taxon>
        <taxon>Tengunoibacter</taxon>
    </lineage>
</organism>
<dbReference type="InterPro" id="IPR019489">
    <property type="entry name" value="Clp_ATPase_C"/>
</dbReference>
<dbReference type="CDD" id="cd00009">
    <property type="entry name" value="AAA"/>
    <property type="match status" value="1"/>
</dbReference>
<dbReference type="InterPro" id="IPR027417">
    <property type="entry name" value="P-loop_NTPase"/>
</dbReference>
<dbReference type="Pfam" id="PF10431">
    <property type="entry name" value="ClpB_D2-small"/>
    <property type="match status" value="1"/>
</dbReference>
<dbReference type="SMART" id="SM00382">
    <property type="entry name" value="AAA"/>
    <property type="match status" value="2"/>
</dbReference>
<keyword evidence="5" id="KW-0175">Coiled coil</keyword>
<dbReference type="InterPro" id="IPR003593">
    <property type="entry name" value="AAA+_ATPase"/>
</dbReference>
<dbReference type="Gene3D" id="3.40.50.300">
    <property type="entry name" value="P-loop containing nucleotide triphosphate hydrolases"/>
    <property type="match status" value="2"/>
</dbReference>
<dbReference type="AlphaFoldDB" id="A0A401ZXC5"/>
<dbReference type="PANTHER" id="PTHR11638">
    <property type="entry name" value="ATP-DEPENDENT CLP PROTEASE"/>
    <property type="match status" value="1"/>
</dbReference>
<dbReference type="GO" id="GO:0008233">
    <property type="term" value="F:peptidase activity"/>
    <property type="evidence" value="ECO:0007669"/>
    <property type="project" value="UniProtKB-KW"/>
</dbReference>
<evidence type="ECO:0000256" key="2">
    <source>
        <dbReference type="ARBA" id="ARBA00022741"/>
    </source>
</evidence>
<dbReference type="GO" id="GO:0016887">
    <property type="term" value="F:ATP hydrolysis activity"/>
    <property type="evidence" value="ECO:0007669"/>
    <property type="project" value="InterPro"/>
</dbReference>
<dbReference type="FunFam" id="3.40.50.300:FF:000025">
    <property type="entry name" value="ATP-dependent Clp protease subunit"/>
    <property type="match status" value="1"/>
</dbReference>
<dbReference type="GO" id="GO:0006508">
    <property type="term" value="P:proteolysis"/>
    <property type="evidence" value="ECO:0007669"/>
    <property type="project" value="UniProtKB-KW"/>
</dbReference>
<dbReference type="InterPro" id="IPR041546">
    <property type="entry name" value="ClpA/ClpB_AAA_lid"/>
</dbReference>
<evidence type="ECO:0000313" key="9">
    <source>
        <dbReference type="Proteomes" id="UP000287352"/>
    </source>
</evidence>
<keyword evidence="9" id="KW-1185">Reference proteome</keyword>
<dbReference type="InterPro" id="IPR001943">
    <property type="entry name" value="UVR_dom"/>
</dbReference>
<evidence type="ECO:0000256" key="5">
    <source>
        <dbReference type="SAM" id="Coils"/>
    </source>
</evidence>